<evidence type="ECO:0000313" key="2">
    <source>
        <dbReference type="EMBL" id="MBC5662528.1"/>
    </source>
</evidence>
<dbReference type="AlphaFoldDB" id="A0A8I0DRX3"/>
<feature type="transmembrane region" description="Helical" evidence="1">
    <location>
        <begin position="279"/>
        <end position="298"/>
    </location>
</feature>
<organism evidence="2 3">
    <name type="scientific">Coprococcus hominis</name>
    <name type="common">ex Liu et al. 2022</name>
    <dbReference type="NCBI Taxonomy" id="2763039"/>
    <lineage>
        <taxon>Bacteria</taxon>
        <taxon>Bacillati</taxon>
        <taxon>Bacillota</taxon>
        <taxon>Clostridia</taxon>
        <taxon>Lachnospirales</taxon>
        <taxon>Lachnospiraceae</taxon>
        <taxon>Coprococcus</taxon>
    </lineage>
</organism>
<gene>
    <name evidence="2" type="ORF">H8S09_06400</name>
</gene>
<evidence type="ECO:0000313" key="3">
    <source>
        <dbReference type="Proteomes" id="UP000615234"/>
    </source>
</evidence>
<feature type="transmembrane region" description="Helical" evidence="1">
    <location>
        <begin position="12"/>
        <end position="30"/>
    </location>
</feature>
<keyword evidence="1" id="KW-0472">Membrane</keyword>
<protein>
    <submittedName>
        <fullName evidence="2">ABC transporter permease</fullName>
    </submittedName>
</protein>
<comment type="caution">
    <text evidence="2">The sequence shown here is derived from an EMBL/GenBank/DDBJ whole genome shotgun (WGS) entry which is preliminary data.</text>
</comment>
<proteinExistence type="predicted"/>
<keyword evidence="3" id="KW-1185">Reference proteome</keyword>
<reference evidence="2 3" key="1">
    <citation type="submission" date="2020-08" db="EMBL/GenBank/DDBJ databases">
        <title>Genome public.</title>
        <authorList>
            <person name="Liu C."/>
            <person name="Sun Q."/>
        </authorList>
    </citation>
    <scope>NUCLEOTIDE SEQUENCE [LARGE SCALE GENOMIC DNA]</scope>
    <source>
        <strain evidence="2 3">NSJ-10</strain>
    </source>
</reference>
<sequence length="400" mass="46774">MRIRDKEFFRLFLVVYTLIFIIIFQCFDIINKMQAELKGRLYNGNYSNLAGIETKCDVCMNHLKAEYNQAGELEAMSIDVPDRHRQKEHLETAKMIIKAMYGRKFTVYSYANVRVSGMLQERSELAVFSLKDELPFNITKGRSICSDDLEKKTRVAIVSEDMINTMVKKEEYYYIKINNEEYQVVGIYEPVADKADVCFAYFPQTEYQFEEFCRNFIDNIFSISNMKWGIFGVYIGSENSFDINEIDEFISELEKISDTTFDIKVIDRSIASPNEKIKALIIIYVLLLFFCIVVYIQVIDMFTKKRYKDYVIYRACGCNCNMIARRLFMEMLPMFICSFIAVFIANSVYNVWLTDSVWYSISYEGVAFMAGTSVVLVYMSIFIIIMKLRRINLAEGIMDL</sequence>
<feature type="transmembrane region" description="Helical" evidence="1">
    <location>
        <begin position="332"/>
        <end position="353"/>
    </location>
</feature>
<evidence type="ECO:0000256" key="1">
    <source>
        <dbReference type="SAM" id="Phobius"/>
    </source>
</evidence>
<keyword evidence="1" id="KW-1133">Transmembrane helix</keyword>
<dbReference type="EMBL" id="JACOOX010000003">
    <property type="protein sequence ID" value="MBC5662528.1"/>
    <property type="molecule type" value="Genomic_DNA"/>
</dbReference>
<dbReference type="RefSeq" id="WP_117822662.1">
    <property type="nucleotide sequence ID" value="NZ_JACOOX010000003.1"/>
</dbReference>
<feature type="transmembrane region" description="Helical" evidence="1">
    <location>
        <begin position="365"/>
        <end position="385"/>
    </location>
</feature>
<dbReference type="Proteomes" id="UP000615234">
    <property type="component" value="Unassembled WGS sequence"/>
</dbReference>
<name>A0A8I0DRX3_9FIRM</name>
<accession>A0A8I0DRX3</accession>
<keyword evidence="1" id="KW-0812">Transmembrane</keyword>